<evidence type="ECO:0000256" key="3">
    <source>
        <dbReference type="HAMAP-Rule" id="MF_01488"/>
    </source>
</evidence>
<dbReference type="Pfam" id="PF23139">
    <property type="entry name" value="OB_YrrC"/>
    <property type="match status" value="1"/>
</dbReference>
<dbReference type="InterPro" id="IPR050534">
    <property type="entry name" value="Coronavir_polyprotein_1ab"/>
</dbReference>
<evidence type="ECO:0000313" key="6">
    <source>
        <dbReference type="EMBL" id="CUH31268.1"/>
    </source>
</evidence>
<dbReference type="Gene3D" id="1.10.10.2220">
    <property type="match status" value="1"/>
</dbReference>
<keyword evidence="3" id="KW-0347">Helicase</keyword>
<evidence type="ECO:0000256" key="1">
    <source>
        <dbReference type="ARBA" id="ARBA00022741"/>
    </source>
</evidence>
<dbReference type="OrthoDB" id="1826980at2"/>
<dbReference type="GO" id="GO:0043139">
    <property type="term" value="F:5'-3' DNA helicase activity"/>
    <property type="evidence" value="ECO:0007669"/>
    <property type="project" value="UniProtKB-UniRule"/>
</dbReference>
<dbReference type="InterPro" id="IPR003583">
    <property type="entry name" value="Hlx-hairpin-Hlx_DNA-bd_motif"/>
</dbReference>
<dbReference type="Pfam" id="PF13245">
    <property type="entry name" value="AAA_19"/>
    <property type="match status" value="1"/>
</dbReference>
<dbReference type="Proteomes" id="UP000049455">
    <property type="component" value="Unassembled WGS sequence"/>
</dbReference>
<dbReference type="NCBIfam" id="TIGR01448">
    <property type="entry name" value="recD_rel"/>
    <property type="match status" value="1"/>
</dbReference>
<dbReference type="Pfam" id="PF14490">
    <property type="entry name" value="HHH_RecD2"/>
    <property type="match status" value="1"/>
</dbReference>
<dbReference type="InterPro" id="IPR010994">
    <property type="entry name" value="RuvA_2-like"/>
</dbReference>
<accession>A0A0M7B816</accession>
<dbReference type="SMART" id="SM00278">
    <property type="entry name" value="HhH1"/>
    <property type="match status" value="2"/>
</dbReference>
<keyword evidence="7" id="KW-1185">Reference proteome</keyword>
<proteinExistence type="inferred from homology"/>
<keyword evidence="3 6" id="KW-0378">Hydrolase</keyword>
<dbReference type="RefSeq" id="WP_055662556.1">
    <property type="nucleotide sequence ID" value="NZ_CYPR01000050.1"/>
</dbReference>
<dbReference type="CDD" id="cd17933">
    <property type="entry name" value="DEXSc_RecD-like"/>
    <property type="match status" value="1"/>
</dbReference>
<reference evidence="6 7" key="1">
    <citation type="submission" date="2015-09" db="EMBL/GenBank/DDBJ databases">
        <authorList>
            <person name="Jackson K.R."/>
            <person name="Lunt B.L."/>
            <person name="Fisher J.N.B."/>
            <person name="Gardner A.V."/>
            <person name="Bailey M.E."/>
            <person name="Deus L.M."/>
            <person name="Earl A.S."/>
            <person name="Gibby P.D."/>
            <person name="Hartmann K.A."/>
            <person name="Liu J.E."/>
            <person name="Manci A.M."/>
            <person name="Nielsen D.A."/>
            <person name="Solomon M.B."/>
            <person name="Breakwell D.P."/>
            <person name="Burnett S.H."/>
            <person name="Grose J.H."/>
        </authorList>
    </citation>
    <scope>NUCLEOTIDE SEQUENCE [LARGE SCALE GENOMIC DNA]</scope>
    <source>
        <strain evidence="6 7">CECT 7799</strain>
    </source>
</reference>
<dbReference type="Pfam" id="PF18335">
    <property type="entry name" value="SH3_13"/>
    <property type="match status" value="1"/>
</dbReference>
<dbReference type="GO" id="GO:0017116">
    <property type="term" value="F:single-stranded DNA helicase activity"/>
    <property type="evidence" value="ECO:0007669"/>
    <property type="project" value="TreeGrafter"/>
</dbReference>
<dbReference type="GO" id="GO:0006310">
    <property type="term" value="P:DNA recombination"/>
    <property type="evidence" value="ECO:0007669"/>
    <property type="project" value="InterPro"/>
</dbReference>
<dbReference type="GO" id="GO:0003677">
    <property type="term" value="F:DNA binding"/>
    <property type="evidence" value="ECO:0007669"/>
    <property type="project" value="UniProtKB-UniRule"/>
</dbReference>
<dbReference type="GO" id="GO:0016887">
    <property type="term" value="F:ATP hydrolysis activity"/>
    <property type="evidence" value="ECO:0007669"/>
    <property type="project" value="RHEA"/>
</dbReference>
<dbReference type="STRING" id="313367.JSE7799_00903"/>
<evidence type="ECO:0000259" key="4">
    <source>
        <dbReference type="SMART" id="SM00278"/>
    </source>
</evidence>
<evidence type="ECO:0000259" key="5">
    <source>
        <dbReference type="SMART" id="SM00382"/>
    </source>
</evidence>
<dbReference type="GO" id="GO:0005524">
    <property type="term" value="F:ATP binding"/>
    <property type="evidence" value="ECO:0007669"/>
    <property type="project" value="UniProtKB-UniRule"/>
</dbReference>
<dbReference type="InterPro" id="IPR041451">
    <property type="entry name" value="RecD2_SH13"/>
</dbReference>
<dbReference type="InterPro" id="IPR029493">
    <property type="entry name" value="RecD2-like_HHH"/>
</dbReference>
<feature type="binding site" evidence="3">
    <location>
        <begin position="359"/>
        <end position="363"/>
    </location>
    <ligand>
        <name>ATP</name>
        <dbReference type="ChEBI" id="CHEBI:30616"/>
    </ligand>
</feature>
<dbReference type="GO" id="GO:0009338">
    <property type="term" value="C:exodeoxyribonuclease V complex"/>
    <property type="evidence" value="ECO:0007669"/>
    <property type="project" value="TreeGrafter"/>
</dbReference>
<feature type="domain" description="Helix-hairpin-helix DNA-binding motif class 1" evidence="4">
    <location>
        <begin position="132"/>
        <end position="151"/>
    </location>
</feature>
<dbReference type="Gene3D" id="1.10.150.20">
    <property type="entry name" value="5' to 3' exonuclease, C-terminal subdomain"/>
    <property type="match status" value="1"/>
</dbReference>
<keyword evidence="2 3" id="KW-0067">ATP-binding</keyword>
<dbReference type="Gene3D" id="3.40.50.300">
    <property type="entry name" value="P-loop containing nucleotide triphosphate hydrolases"/>
    <property type="match status" value="2"/>
</dbReference>
<dbReference type="AlphaFoldDB" id="A0A0M7B816"/>
<dbReference type="InterPro" id="IPR027785">
    <property type="entry name" value="UvrD-like_helicase_C"/>
</dbReference>
<dbReference type="PANTHER" id="PTHR43788">
    <property type="entry name" value="DNA2/NAM7 HELICASE FAMILY MEMBER"/>
    <property type="match status" value="1"/>
</dbReference>
<dbReference type="SMART" id="SM00382">
    <property type="entry name" value="AAA"/>
    <property type="match status" value="1"/>
</dbReference>
<sequence>MSKRAEPGQDTSTGTEVLAGLVERVTFHSFESGFCVLRLKARGHRDLVTTIGHAATISAGEWVTASGEWVNDRTHGLQFRARFLRTSAPSSLEGIEKYLGSGMVRGIGPVYAKRMVKHFGKDVFDIIEAAPERLREVEGIGPKRADRITSAWADQKVIREIMVFLHQHGVGTARAVRIFKTYGTDAVQVMSENPYRLARDIRGIGFRTADLIAGKLGIEKTAMIRVRAGISYALSEAMGEGHCGLPVPQLSALAIKLLDVPDDLIATAIDLELADGTVVADDIAGAPCIFLGGLYHAEKAIAARLQRIAAAKLPWPEIDAEKALPWIESWTGLALAESQAEAIRLALRSKVLVVTGGPGVGKTTIVNSILRILDAKAVRLLLCAPTGRAAKRMTEATGMEARTIHRLLEFDPKAFGFKRDQENPLECDLLVIDESSMVDVLLMQSLLNAVPDGAALLIVGDIDQLPSVGAGQVLADIIGAGTVPVVRLTEVFRQAAQSRIITSAHQINAGRIPDLSKPAGDTDFYFVPAADPEQAVARIVQLVRTRIPQRFGLDPLRDVQVLCPMNRGGVGARSLNVELQAALNPSGENKVERFGWTFAPGDKVMQIENDYDKEVYNGDIGYVESVDTAEGELVATFDGRAVTYGFGELDTLVPAYAATIHKSQGSEYPAVVIPVLTQHYAMLQRNLLYTGVTRGKQLVVLVGQPKAVAIAVKNTSGRRRWSKLDEWLIVAAAVRPVGQGDGSS</sequence>
<organism evidence="6 7">
    <name type="scientific">Jannaschia seosinensis</name>
    <dbReference type="NCBI Taxonomy" id="313367"/>
    <lineage>
        <taxon>Bacteria</taxon>
        <taxon>Pseudomonadati</taxon>
        <taxon>Pseudomonadota</taxon>
        <taxon>Alphaproteobacteria</taxon>
        <taxon>Rhodobacterales</taxon>
        <taxon>Roseobacteraceae</taxon>
        <taxon>Jannaschia</taxon>
    </lineage>
</organism>
<gene>
    <name evidence="6" type="primary">recD</name>
    <name evidence="3" type="synonym">recD2</name>
    <name evidence="6" type="ORF">JSE7799_00903</name>
</gene>
<keyword evidence="1 3" id="KW-0547">Nucleotide-binding</keyword>
<dbReference type="PANTHER" id="PTHR43788:SF6">
    <property type="entry name" value="DNA HELICASE B"/>
    <property type="match status" value="1"/>
</dbReference>
<dbReference type="InterPro" id="IPR027417">
    <property type="entry name" value="P-loop_NTPase"/>
</dbReference>
<comment type="catalytic activity">
    <reaction evidence="3">
        <text>ATP + H2O = ADP + phosphate + H(+)</text>
        <dbReference type="Rhea" id="RHEA:13065"/>
        <dbReference type="ChEBI" id="CHEBI:15377"/>
        <dbReference type="ChEBI" id="CHEBI:15378"/>
        <dbReference type="ChEBI" id="CHEBI:30616"/>
        <dbReference type="ChEBI" id="CHEBI:43474"/>
        <dbReference type="ChEBI" id="CHEBI:456216"/>
        <dbReference type="EC" id="5.6.2.3"/>
    </reaction>
</comment>
<dbReference type="InterPro" id="IPR003593">
    <property type="entry name" value="AAA+_ATPase"/>
</dbReference>
<dbReference type="SUPFAM" id="SSF47781">
    <property type="entry name" value="RuvA domain 2-like"/>
    <property type="match status" value="1"/>
</dbReference>
<evidence type="ECO:0000256" key="2">
    <source>
        <dbReference type="ARBA" id="ARBA00022840"/>
    </source>
</evidence>
<dbReference type="EMBL" id="CYPR01000050">
    <property type="protein sequence ID" value="CUH31268.1"/>
    <property type="molecule type" value="Genomic_DNA"/>
</dbReference>
<dbReference type="InterPro" id="IPR006345">
    <property type="entry name" value="RecD2"/>
</dbReference>
<dbReference type="InterPro" id="IPR055446">
    <property type="entry name" value="RecD2_N_OB"/>
</dbReference>
<evidence type="ECO:0000313" key="7">
    <source>
        <dbReference type="Proteomes" id="UP000049455"/>
    </source>
</evidence>
<dbReference type="HAMAP" id="MF_01488">
    <property type="entry name" value="RecD2"/>
    <property type="match status" value="1"/>
</dbReference>
<dbReference type="EC" id="5.6.2.3" evidence="3"/>
<keyword evidence="3" id="KW-0238">DNA-binding</keyword>
<dbReference type="Gene3D" id="2.30.30.940">
    <property type="match status" value="1"/>
</dbReference>
<feature type="domain" description="AAA+ ATPase" evidence="5">
    <location>
        <begin position="348"/>
        <end position="530"/>
    </location>
</feature>
<feature type="domain" description="Helix-hairpin-helix DNA-binding motif class 1" evidence="4">
    <location>
        <begin position="196"/>
        <end position="215"/>
    </location>
</feature>
<dbReference type="SUPFAM" id="SSF52540">
    <property type="entry name" value="P-loop containing nucleoside triphosphate hydrolases"/>
    <property type="match status" value="2"/>
</dbReference>
<dbReference type="GO" id="GO:0006281">
    <property type="term" value="P:DNA repair"/>
    <property type="evidence" value="ECO:0007669"/>
    <property type="project" value="InterPro"/>
</dbReference>
<comment type="similarity">
    <text evidence="3">Belongs to the RecD family. RecD2 subfamily.</text>
</comment>
<protein>
    <recommendedName>
        <fullName evidence="3">ATP-dependent RecD2 DNA helicase</fullName>
        <ecNumber evidence="3">5.6.2.3</ecNumber>
    </recommendedName>
    <alternativeName>
        <fullName evidence="3">DNA 5'-3' helicase subunit RecD2</fullName>
    </alternativeName>
</protein>
<dbReference type="Pfam" id="PF13538">
    <property type="entry name" value="UvrD_C_2"/>
    <property type="match status" value="1"/>
</dbReference>
<dbReference type="Pfam" id="PF14520">
    <property type="entry name" value="HHH_5"/>
    <property type="match status" value="1"/>
</dbReference>
<keyword evidence="3" id="KW-0413">Isomerase</keyword>
<dbReference type="CDD" id="cd18809">
    <property type="entry name" value="SF1_C_RecD"/>
    <property type="match status" value="1"/>
</dbReference>
<comment type="function">
    <text evidence="3">DNA-dependent ATPase and ATP-dependent 5'-3' DNA helicase. Has no activity on blunt DNA or DNA with 3'-overhangs, requires at least 10 bases of 5'-ssDNA for helicase activity.</text>
</comment>
<name>A0A0M7B816_9RHOB</name>